<reference evidence="1 2" key="1">
    <citation type="journal article" date="2015" name="Nat. Commun.">
        <title>Outbred genome sequencing and CRISPR/Cas9 gene editing in butterflies.</title>
        <authorList>
            <person name="Li X."/>
            <person name="Fan D."/>
            <person name="Zhang W."/>
            <person name="Liu G."/>
            <person name="Zhang L."/>
            <person name="Zhao L."/>
            <person name="Fang X."/>
            <person name="Chen L."/>
            <person name="Dong Y."/>
            <person name="Chen Y."/>
            <person name="Ding Y."/>
            <person name="Zhao R."/>
            <person name="Feng M."/>
            <person name="Zhu Y."/>
            <person name="Feng Y."/>
            <person name="Jiang X."/>
            <person name="Zhu D."/>
            <person name="Xiang H."/>
            <person name="Feng X."/>
            <person name="Li S."/>
            <person name="Wang J."/>
            <person name="Zhang G."/>
            <person name="Kronforst M.R."/>
            <person name="Wang W."/>
        </authorList>
    </citation>
    <scope>NUCLEOTIDE SEQUENCE [LARGE SCALE GENOMIC DNA]</scope>
    <source>
        <strain evidence="1">Ya'a_city_454_Pm</strain>
        <tissue evidence="1">Whole body</tissue>
    </source>
</reference>
<accession>A0A0N1IG14</accession>
<evidence type="ECO:0000313" key="1">
    <source>
        <dbReference type="EMBL" id="KPJ13945.1"/>
    </source>
</evidence>
<evidence type="ECO:0000313" key="2">
    <source>
        <dbReference type="Proteomes" id="UP000053240"/>
    </source>
</evidence>
<protein>
    <submittedName>
        <fullName evidence="1">Uncharacterized protein</fullName>
    </submittedName>
</protein>
<sequence length="127" mass="14412">MESVLGDYNYSLSHHELLHNCKQDEYYIPDGLTDIANIILSNGQRCPARLACWAGRTANIRNLNAWKKITRNKLLSSMFNTTDVEYAYRVGRNGGDCGTFRPSPLISTNPILRDIDNDKIHNNSIKI</sequence>
<name>A0A0N1IG14_PAPMA</name>
<dbReference type="AlphaFoldDB" id="A0A0N1IG14"/>
<proteinExistence type="predicted"/>
<keyword evidence="2" id="KW-1185">Reference proteome</keyword>
<dbReference type="EMBL" id="KQ460594">
    <property type="protein sequence ID" value="KPJ13945.1"/>
    <property type="molecule type" value="Genomic_DNA"/>
</dbReference>
<gene>
    <name evidence="1" type="ORF">RR48_03041</name>
</gene>
<organism evidence="1 2">
    <name type="scientific">Papilio machaon</name>
    <name type="common">Old World swallowtail butterfly</name>
    <dbReference type="NCBI Taxonomy" id="76193"/>
    <lineage>
        <taxon>Eukaryota</taxon>
        <taxon>Metazoa</taxon>
        <taxon>Ecdysozoa</taxon>
        <taxon>Arthropoda</taxon>
        <taxon>Hexapoda</taxon>
        <taxon>Insecta</taxon>
        <taxon>Pterygota</taxon>
        <taxon>Neoptera</taxon>
        <taxon>Endopterygota</taxon>
        <taxon>Lepidoptera</taxon>
        <taxon>Glossata</taxon>
        <taxon>Ditrysia</taxon>
        <taxon>Papilionoidea</taxon>
        <taxon>Papilionidae</taxon>
        <taxon>Papilioninae</taxon>
        <taxon>Papilio</taxon>
    </lineage>
</organism>
<dbReference type="InParanoid" id="A0A0N1IG14"/>
<dbReference type="Proteomes" id="UP000053240">
    <property type="component" value="Unassembled WGS sequence"/>
</dbReference>